<evidence type="ECO:0000313" key="5">
    <source>
        <dbReference type="Proteomes" id="UP000663834"/>
    </source>
</evidence>
<accession>A0A814XS29</accession>
<evidence type="ECO:0000259" key="1">
    <source>
        <dbReference type="Pfam" id="PF14370"/>
    </source>
</evidence>
<dbReference type="EMBL" id="CAJOBH010076979">
    <property type="protein sequence ID" value="CAF4499065.1"/>
    <property type="molecule type" value="Genomic_DNA"/>
</dbReference>
<dbReference type="Proteomes" id="UP000681967">
    <property type="component" value="Unassembled WGS sequence"/>
</dbReference>
<dbReference type="Pfam" id="PF14370">
    <property type="entry name" value="Topo_C_assoc"/>
    <property type="match status" value="1"/>
</dbReference>
<feature type="domain" description="Topoisomerase I C-terminal" evidence="1">
    <location>
        <begin position="52"/>
        <end position="114"/>
    </location>
</feature>
<comment type="caution">
    <text evidence="2">The sequence shown here is derived from an EMBL/GenBank/DDBJ whole genome shotgun (WGS) entry which is preliminary data.</text>
</comment>
<gene>
    <name evidence="4" type="ORF">BYL167_LOCUS35923</name>
    <name evidence="2" type="ORF">KQP761_LOCUS738</name>
    <name evidence="3" type="ORF">SMN809_LOCUS31556</name>
</gene>
<dbReference type="GO" id="GO:0005694">
    <property type="term" value="C:chromosome"/>
    <property type="evidence" value="ECO:0007669"/>
    <property type="project" value="InterPro"/>
</dbReference>
<dbReference type="EMBL" id="CAJOBI010063372">
    <property type="protein sequence ID" value="CAF4425246.1"/>
    <property type="molecule type" value="Genomic_DNA"/>
</dbReference>
<dbReference type="Proteomes" id="UP000676336">
    <property type="component" value="Unassembled WGS sequence"/>
</dbReference>
<protein>
    <recommendedName>
        <fullName evidence="1">Topoisomerase I C-terminal domain-containing protein</fullName>
    </recommendedName>
</protein>
<dbReference type="EMBL" id="CAJNOW010000051">
    <property type="protein sequence ID" value="CAF1219587.1"/>
    <property type="molecule type" value="Genomic_DNA"/>
</dbReference>
<evidence type="ECO:0000313" key="2">
    <source>
        <dbReference type="EMBL" id="CAF1219587.1"/>
    </source>
</evidence>
<dbReference type="Gene3D" id="1.10.132.10">
    <property type="match status" value="1"/>
</dbReference>
<evidence type="ECO:0000313" key="4">
    <source>
        <dbReference type="EMBL" id="CAF4499065.1"/>
    </source>
</evidence>
<dbReference type="AlphaFoldDB" id="A0A814XS29"/>
<dbReference type="GO" id="GO:0006265">
    <property type="term" value="P:DNA topological change"/>
    <property type="evidence" value="ECO:0007669"/>
    <property type="project" value="InterPro"/>
</dbReference>
<dbReference type="InterPro" id="IPR025834">
    <property type="entry name" value="TopoI_C_dom"/>
</dbReference>
<dbReference type="GO" id="GO:0003677">
    <property type="term" value="F:DNA binding"/>
    <property type="evidence" value="ECO:0007669"/>
    <property type="project" value="InterPro"/>
</dbReference>
<proteinExistence type="predicted"/>
<dbReference type="GO" id="GO:0003917">
    <property type="term" value="F:DNA topoisomerase type I (single strand cut, ATP-independent) activity"/>
    <property type="evidence" value="ECO:0007669"/>
    <property type="project" value="InterPro"/>
</dbReference>
<organism evidence="2 5">
    <name type="scientific">Rotaria magnacalcarata</name>
    <dbReference type="NCBI Taxonomy" id="392030"/>
    <lineage>
        <taxon>Eukaryota</taxon>
        <taxon>Metazoa</taxon>
        <taxon>Spiralia</taxon>
        <taxon>Gnathifera</taxon>
        <taxon>Rotifera</taxon>
        <taxon>Eurotatoria</taxon>
        <taxon>Bdelloidea</taxon>
        <taxon>Philodinida</taxon>
        <taxon>Philodinidae</taxon>
        <taxon>Rotaria</taxon>
    </lineage>
</organism>
<dbReference type="Proteomes" id="UP000663834">
    <property type="component" value="Unassembled WGS sequence"/>
</dbReference>
<dbReference type="OrthoDB" id="47179at2759"/>
<dbReference type="InterPro" id="IPR014727">
    <property type="entry name" value="TopoI_cat_a/b-sub_euk"/>
</dbReference>
<sequence length="138" mass="16256">MSLNLIFLGKDSIRIDAKKSEINEQKTEYNNSKSQGLKKNGINRKKLQRSKEAFKKLELQALDRAENKDIALAYLLFLFVRCKKWDVPIQKLYSKTQHDKFRWAIDTTTADHHFYNYESEIVLRNADDEEQQQNSDDG</sequence>
<reference evidence="2" key="1">
    <citation type="submission" date="2021-02" db="EMBL/GenBank/DDBJ databases">
        <authorList>
            <person name="Nowell W R."/>
        </authorList>
    </citation>
    <scope>NUCLEOTIDE SEQUENCE</scope>
</reference>
<evidence type="ECO:0000313" key="3">
    <source>
        <dbReference type="EMBL" id="CAF4425246.1"/>
    </source>
</evidence>
<name>A0A814XS29_9BILA</name>
<dbReference type="SUPFAM" id="SSF46596">
    <property type="entry name" value="Eukaryotic DNA topoisomerase I, dispensable insert domain"/>
    <property type="match status" value="1"/>
</dbReference>